<dbReference type="OrthoDB" id="6614543at2"/>
<dbReference type="AlphaFoldDB" id="A0A6L6ITS0"/>
<dbReference type="NCBIfam" id="NF033844">
    <property type="entry name" value="small_YqgB"/>
    <property type="match status" value="1"/>
</dbReference>
<comment type="similarity">
    <text evidence="2">Belongs to the YqgB family.</text>
</comment>
<name>A0A6L6ITS0_9ENTR</name>
<reference evidence="5 6" key="1">
    <citation type="submission" date="2019-11" db="EMBL/GenBank/DDBJ databases">
        <title>Escherichia alba sp. nov. isolated from the gut of plastic-eating superworms Zophobas atratus.</title>
        <authorList>
            <person name="Yang Y."/>
        </authorList>
    </citation>
    <scope>NUCLEOTIDE SEQUENCE [LARGE SCALE GENOMIC DNA]</scope>
    <source>
        <strain evidence="6">BIT-B35</strain>
    </source>
</reference>
<evidence type="ECO:0000313" key="6">
    <source>
        <dbReference type="Proteomes" id="UP000477739"/>
    </source>
</evidence>
<keyword evidence="4" id="KW-0963">Cytoplasm</keyword>
<evidence type="ECO:0000256" key="1">
    <source>
        <dbReference type="ARBA" id="ARBA00004496"/>
    </source>
</evidence>
<organism evidence="5 6">
    <name type="scientific">Intestinirhabdus alba</name>
    <dbReference type="NCBI Taxonomy" id="2899544"/>
    <lineage>
        <taxon>Bacteria</taxon>
        <taxon>Pseudomonadati</taxon>
        <taxon>Pseudomonadota</taxon>
        <taxon>Gammaproteobacteria</taxon>
        <taxon>Enterobacterales</taxon>
        <taxon>Enterobacteriaceae</taxon>
        <taxon>Intestinirhabdus</taxon>
    </lineage>
</organism>
<dbReference type="EMBL" id="WMJZ01000030">
    <property type="protein sequence ID" value="MTH48123.1"/>
    <property type="molecule type" value="Genomic_DNA"/>
</dbReference>
<evidence type="ECO:0000313" key="5">
    <source>
        <dbReference type="EMBL" id="MTH48123.1"/>
    </source>
</evidence>
<dbReference type="Pfam" id="PF11036">
    <property type="entry name" value="YqgB"/>
    <property type="match status" value="1"/>
</dbReference>
<comment type="subcellular location">
    <subcellularLocation>
        <location evidence="1">Cytoplasm</location>
    </subcellularLocation>
</comment>
<keyword evidence="6" id="KW-1185">Reference proteome</keyword>
<dbReference type="InterPro" id="IPR020196">
    <property type="entry name" value="Uncharacterised_YqgB"/>
</dbReference>
<dbReference type="GO" id="GO:0005737">
    <property type="term" value="C:cytoplasm"/>
    <property type="evidence" value="ECO:0007669"/>
    <property type="project" value="UniProtKB-SubCell"/>
</dbReference>
<accession>A0A6L6ITS0</accession>
<proteinExistence type="inferred from homology"/>
<comment type="caution">
    <text evidence="5">The sequence shown here is derived from an EMBL/GenBank/DDBJ whole genome shotgun (WGS) entry which is preliminary data.</text>
</comment>
<evidence type="ECO:0000256" key="2">
    <source>
        <dbReference type="ARBA" id="ARBA00008499"/>
    </source>
</evidence>
<evidence type="ECO:0000256" key="4">
    <source>
        <dbReference type="ARBA" id="ARBA00022490"/>
    </source>
</evidence>
<evidence type="ECO:0000256" key="3">
    <source>
        <dbReference type="ARBA" id="ARBA00018270"/>
    </source>
</evidence>
<protein>
    <recommendedName>
        <fullName evidence="3">Uncharacterized protein YqgB</fullName>
    </recommendedName>
</protein>
<sequence>MKKKPVAQAEHQHYLLEKPPVHGLLSHLCAAIVVNCFTPVAFRAAGTLAVFARPGSVRFRSLAARLTAWRIKFTGYALSRKVEVRYV</sequence>
<gene>
    <name evidence="5" type="primary">yqgB</name>
    <name evidence="5" type="ORF">GJV78_18060</name>
</gene>
<dbReference type="Proteomes" id="UP000477739">
    <property type="component" value="Unassembled WGS sequence"/>
</dbReference>